<accession>A0A9D9N9R7</accession>
<reference evidence="2" key="2">
    <citation type="journal article" date="2021" name="PeerJ">
        <title>Extensive microbial diversity within the chicken gut microbiome revealed by metagenomics and culture.</title>
        <authorList>
            <person name="Gilroy R."/>
            <person name="Ravi A."/>
            <person name="Getino M."/>
            <person name="Pursley I."/>
            <person name="Horton D.L."/>
            <person name="Alikhan N.F."/>
            <person name="Baker D."/>
            <person name="Gharbi K."/>
            <person name="Hall N."/>
            <person name="Watson M."/>
            <person name="Adriaenssens E.M."/>
            <person name="Foster-Nyarko E."/>
            <person name="Jarju S."/>
            <person name="Secka A."/>
            <person name="Antonio M."/>
            <person name="Oren A."/>
            <person name="Chaudhuri R.R."/>
            <person name="La Ragione R."/>
            <person name="Hildebrand F."/>
            <person name="Pallen M.J."/>
        </authorList>
    </citation>
    <scope>NUCLEOTIDE SEQUENCE</scope>
    <source>
        <strain evidence="2">10037</strain>
    </source>
</reference>
<protein>
    <submittedName>
        <fullName evidence="2">Uncharacterized protein</fullName>
    </submittedName>
</protein>
<reference evidence="2" key="1">
    <citation type="submission" date="2020-10" db="EMBL/GenBank/DDBJ databases">
        <authorList>
            <person name="Gilroy R."/>
        </authorList>
    </citation>
    <scope>NUCLEOTIDE SEQUENCE</scope>
    <source>
        <strain evidence="2">10037</strain>
    </source>
</reference>
<evidence type="ECO:0000256" key="1">
    <source>
        <dbReference type="SAM" id="Phobius"/>
    </source>
</evidence>
<proteinExistence type="predicted"/>
<dbReference type="Proteomes" id="UP000823597">
    <property type="component" value="Unassembled WGS sequence"/>
</dbReference>
<evidence type="ECO:0000313" key="3">
    <source>
        <dbReference type="Proteomes" id="UP000823597"/>
    </source>
</evidence>
<name>A0A9D9N9R7_9BACT</name>
<organism evidence="2 3">
    <name type="scientific">Candidatus Merdivivens pullistercoris</name>
    <dbReference type="NCBI Taxonomy" id="2840873"/>
    <lineage>
        <taxon>Bacteria</taxon>
        <taxon>Pseudomonadati</taxon>
        <taxon>Bacteroidota</taxon>
        <taxon>Bacteroidia</taxon>
        <taxon>Bacteroidales</taxon>
        <taxon>Muribaculaceae</taxon>
        <taxon>Muribaculaceae incertae sedis</taxon>
        <taxon>Candidatus Merdivivens</taxon>
    </lineage>
</organism>
<gene>
    <name evidence="2" type="ORF">IAB93_06995</name>
</gene>
<keyword evidence="1" id="KW-1133">Transmembrane helix</keyword>
<keyword evidence="1" id="KW-0472">Membrane</keyword>
<comment type="caution">
    <text evidence="2">The sequence shown here is derived from an EMBL/GenBank/DDBJ whole genome shotgun (WGS) entry which is preliminary data.</text>
</comment>
<feature type="transmembrane region" description="Helical" evidence="1">
    <location>
        <begin position="90"/>
        <end position="111"/>
    </location>
</feature>
<keyword evidence="1" id="KW-0812">Transmembrane</keyword>
<sequence>MAFRFNLFSTPQHHRVFNYRPVYYDPEKERFKERLKKISAERDIKALEEGKPHKADKDYVPGSIIQGSLRDGAYYPTKSEGGTLVRLAKYAMYIVLGIFLYVFAKYFAYMFL</sequence>
<evidence type="ECO:0000313" key="2">
    <source>
        <dbReference type="EMBL" id="MBO8465723.1"/>
    </source>
</evidence>
<dbReference type="EMBL" id="JADIME010000076">
    <property type="protein sequence ID" value="MBO8465723.1"/>
    <property type="molecule type" value="Genomic_DNA"/>
</dbReference>
<dbReference type="AlphaFoldDB" id="A0A9D9N9R7"/>